<reference evidence="1 2" key="1">
    <citation type="submission" date="2018-09" db="EMBL/GenBank/DDBJ databases">
        <title>Phylogeny of the Shewanellaceae, and recommendation for two new genera, Pseudoshewanella and Parashewanella.</title>
        <authorList>
            <person name="Wang G."/>
        </authorList>
    </citation>
    <scope>NUCLEOTIDE SEQUENCE [LARGE SCALE GENOMIC DNA]</scope>
    <source>
        <strain evidence="1 2">C51</strain>
    </source>
</reference>
<dbReference type="RefSeq" id="WP_121838082.1">
    <property type="nucleotide sequence ID" value="NZ_ML014762.1"/>
</dbReference>
<dbReference type="AlphaFoldDB" id="A0A3L8Q2J6"/>
<comment type="caution">
    <text evidence="1">The sequence shown here is derived from an EMBL/GenBank/DDBJ whole genome shotgun (WGS) entry which is preliminary data.</text>
</comment>
<keyword evidence="2" id="KW-1185">Reference proteome</keyword>
<protein>
    <submittedName>
        <fullName evidence="1">DUF2750 domain-containing protein</fullName>
    </submittedName>
</protein>
<proteinExistence type="predicted"/>
<dbReference type="Pfam" id="PF11042">
    <property type="entry name" value="DUF2750"/>
    <property type="match status" value="1"/>
</dbReference>
<organism evidence="1 2">
    <name type="scientific">Parashewanella curva</name>
    <dbReference type="NCBI Taxonomy" id="2338552"/>
    <lineage>
        <taxon>Bacteria</taxon>
        <taxon>Pseudomonadati</taxon>
        <taxon>Pseudomonadota</taxon>
        <taxon>Gammaproteobacteria</taxon>
        <taxon>Alteromonadales</taxon>
        <taxon>Shewanellaceae</taxon>
        <taxon>Parashewanella</taxon>
    </lineage>
</organism>
<dbReference type="OrthoDB" id="5916942at2"/>
<dbReference type="EMBL" id="QZEI01000013">
    <property type="protein sequence ID" value="RLV60632.1"/>
    <property type="molecule type" value="Genomic_DNA"/>
</dbReference>
<dbReference type="Proteomes" id="UP000281474">
    <property type="component" value="Unassembled WGS sequence"/>
</dbReference>
<sequence>MTEITPTLTAFINNIEESQLFWALLDETGEGWVVCDSSEYEETDVMPVWSSEEEANKHCIEEWSGYKPAAISIREYLEIWVDDLNNDGVLMGVDWILDGDCHEIDPIELAKHLVEIEAEEH</sequence>
<accession>A0A3L8Q2J6</accession>
<dbReference type="InterPro" id="IPR021284">
    <property type="entry name" value="DUF2750"/>
</dbReference>
<name>A0A3L8Q2J6_9GAMM</name>
<gene>
    <name evidence="1" type="ORF">D5018_05895</name>
</gene>
<evidence type="ECO:0000313" key="2">
    <source>
        <dbReference type="Proteomes" id="UP000281474"/>
    </source>
</evidence>
<evidence type="ECO:0000313" key="1">
    <source>
        <dbReference type="EMBL" id="RLV60632.1"/>
    </source>
</evidence>